<feature type="domain" description="Flavoprotein" evidence="6">
    <location>
        <begin position="4"/>
        <end position="178"/>
    </location>
</feature>
<comment type="caution">
    <text evidence="5">Lacks conserved residue(s) required for the propagation of feature annotation.</text>
</comment>
<dbReference type="NCBIfam" id="TIGR00421">
    <property type="entry name" value="ubiX_pad"/>
    <property type="match status" value="1"/>
</dbReference>
<feature type="binding site" evidence="5">
    <location>
        <position position="158"/>
    </location>
    <ligand>
        <name>dimethylallyl phosphate</name>
        <dbReference type="ChEBI" id="CHEBI:88052"/>
    </ligand>
</feature>
<feature type="binding site" evidence="5">
    <location>
        <begin position="93"/>
        <end position="96"/>
    </location>
    <ligand>
        <name>FMN</name>
        <dbReference type="ChEBI" id="CHEBI:58210"/>
    </ligand>
</feature>
<evidence type="ECO:0000256" key="2">
    <source>
        <dbReference type="ARBA" id="ARBA00022630"/>
    </source>
</evidence>
<dbReference type="HAMAP" id="MF_01984">
    <property type="entry name" value="ubiX_pad"/>
    <property type="match status" value="1"/>
</dbReference>
<feature type="binding site" evidence="5">
    <location>
        <position position="174"/>
    </location>
    <ligand>
        <name>dimethylallyl phosphate</name>
        <dbReference type="ChEBI" id="CHEBI:88052"/>
    </ligand>
</feature>
<feature type="binding site" evidence="5">
    <location>
        <begin position="10"/>
        <end position="12"/>
    </location>
    <ligand>
        <name>FMN</name>
        <dbReference type="ChEBI" id="CHEBI:58210"/>
    </ligand>
</feature>
<evidence type="ECO:0000256" key="5">
    <source>
        <dbReference type="HAMAP-Rule" id="MF_01984"/>
    </source>
</evidence>
<dbReference type="GO" id="GO:0106141">
    <property type="term" value="F:flavin prenyltransferase activity"/>
    <property type="evidence" value="ECO:0007669"/>
    <property type="project" value="UniProtKB-EC"/>
</dbReference>
<evidence type="ECO:0000259" key="6">
    <source>
        <dbReference type="Pfam" id="PF02441"/>
    </source>
</evidence>
<comment type="caution">
    <text evidence="7">The sequence shown here is derived from an EMBL/GenBank/DDBJ whole genome shotgun (WGS) entry which is preliminary data.</text>
</comment>
<comment type="function">
    <text evidence="5">Flavin prenyltransferase that catalyzes the synthesis of the prenylated FMN cofactor (prenyl-FMN) for 4-hydroxy-3-polyprenylbenzoic acid decarboxylase UbiD. The prenyltransferase is metal-independent and links a dimethylallyl moiety from dimethylallyl monophosphate (DMAP) to the flavin N5 and C6 atoms of FMN.</text>
</comment>
<dbReference type="EC" id="2.5.1.129" evidence="5"/>
<dbReference type="InterPro" id="IPR036551">
    <property type="entry name" value="Flavin_trans-like"/>
</dbReference>
<dbReference type="Pfam" id="PF02441">
    <property type="entry name" value="Flavoprotein"/>
    <property type="match status" value="1"/>
</dbReference>
<keyword evidence="2 5" id="KW-0285">Flavoprotein</keyword>
<evidence type="ECO:0000313" key="7">
    <source>
        <dbReference type="EMBL" id="HIP98435.1"/>
    </source>
</evidence>
<dbReference type="InterPro" id="IPR004507">
    <property type="entry name" value="UbiX-like"/>
</dbReference>
<evidence type="ECO:0000256" key="3">
    <source>
        <dbReference type="ARBA" id="ARBA00022643"/>
    </source>
</evidence>
<keyword evidence="4 5" id="KW-0808">Transferase</keyword>
<keyword evidence="1 5" id="KW-0637">Prenyltransferase</keyword>
<name>A0A9D0YQR7_AQUAO</name>
<dbReference type="Proteomes" id="UP000606463">
    <property type="component" value="Unassembled WGS sequence"/>
</dbReference>
<gene>
    <name evidence="5" type="primary">ubiX</name>
    <name evidence="7" type="ORF">EYH37_03625</name>
</gene>
<sequence length="192" mass="21076">MPSLVLCITGASGSIYAQTFLEVATPLGINVDCIVSERGQKVLEYELDIPFNNFKEQFEKKGVKFHPPHDIFSPLASGSILNSYKGVVVLPCSVGTLGAVASGISSNLVHRVCDVALKERIPLVMAVREMPLNAIHLENMLKLQKMGAVAFVISPAFYNKPKDIKDLALFVAGKIFDLLGIKAEIYKRWKKD</sequence>
<dbReference type="SUPFAM" id="SSF52507">
    <property type="entry name" value="Homo-oligomeric flavin-containing Cys decarboxylases, HFCD"/>
    <property type="match status" value="1"/>
</dbReference>
<evidence type="ECO:0000313" key="8">
    <source>
        <dbReference type="Proteomes" id="UP000606463"/>
    </source>
</evidence>
<dbReference type="EMBL" id="DQVE01000038">
    <property type="protein sequence ID" value="HIP98435.1"/>
    <property type="molecule type" value="Genomic_DNA"/>
</dbReference>
<dbReference type="Gene3D" id="3.40.50.1950">
    <property type="entry name" value="Flavin prenyltransferase-like"/>
    <property type="match status" value="1"/>
</dbReference>
<evidence type="ECO:0000256" key="1">
    <source>
        <dbReference type="ARBA" id="ARBA00022602"/>
    </source>
</evidence>
<feature type="binding site" evidence="5">
    <location>
        <position position="36"/>
    </location>
    <ligand>
        <name>FMN</name>
        <dbReference type="ChEBI" id="CHEBI:58210"/>
    </ligand>
</feature>
<dbReference type="AlphaFoldDB" id="A0A9D0YQR7"/>
<proteinExistence type="inferred from homology"/>
<comment type="catalytic activity">
    <reaction evidence="5">
        <text>dimethylallyl phosphate + FMNH2 = prenylated FMNH2 + phosphate</text>
        <dbReference type="Rhea" id="RHEA:37743"/>
        <dbReference type="ChEBI" id="CHEBI:43474"/>
        <dbReference type="ChEBI" id="CHEBI:57618"/>
        <dbReference type="ChEBI" id="CHEBI:87467"/>
        <dbReference type="ChEBI" id="CHEBI:88052"/>
        <dbReference type="EC" id="2.5.1.129"/>
    </reaction>
</comment>
<reference evidence="7" key="1">
    <citation type="journal article" date="2020" name="ISME J.">
        <title>Gammaproteobacteria mediating utilization of methyl-, sulfur- and petroleum organic compounds in deep ocean hydrothermal plumes.</title>
        <authorList>
            <person name="Zhou Z."/>
            <person name="Liu Y."/>
            <person name="Pan J."/>
            <person name="Cron B.R."/>
            <person name="Toner B.M."/>
            <person name="Anantharaman K."/>
            <person name="Breier J.A."/>
            <person name="Dick G.J."/>
            <person name="Li M."/>
        </authorList>
    </citation>
    <scope>NUCLEOTIDE SEQUENCE</scope>
    <source>
        <strain evidence="7">SZUA-1501</strain>
    </source>
</reference>
<keyword evidence="3 5" id="KW-0288">FMN</keyword>
<feature type="binding site" evidence="5">
    <location>
        <position position="128"/>
    </location>
    <ligand>
        <name>FMN</name>
        <dbReference type="ChEBI" id="CHEBI:58210"/>
    </ligand>
</feature>
<accession>A0A9D0YQR7</accession>
<evidence type="ECO:0000256" key="4">
    <source>
        <dbReference type="ARBA" id="ARBA00022679"/>
    </source>
</evidence>
<comment type="similarity">
    <text evidence="5">Belongs to the UbiX/PAD1 family.</text>
</comment>
<dbReference type="InterPro" id="IPR003382">
    <property type="entry name" value="Flavoprotein"/>
</dbReference>
<protein>
    <recommendedName>
        <fullName evidence="5">Flavin prenyltransferase UbiX</fullName>
        <ecNumber evidence="5">2.5.1.129</ecNumber>
    </recommendedName>
</protein>
<organism evidence="7 8">
    <name type="scientific">Aquifex aeolicus</name>
    <dbReference type="NCBI Taxonomy" id="63363"/>
    <lineage>
        <taxon>Bacteria</taxon>
        <taxon>Pseudomonadati</taxon>
        <taxon>Aquificota</taxon>
        <taxon>Aquificia</taxon>
        <taxon>Aquificales</taxon>
        <taxon>Aquificaceae</taxon>
        <taxon>Aquifex</taxon>
    </lineage>
</organism>